<dbReference type="GO" id="GO:0003677">
    <property type="term" value="F:DNA binding"/>
    <property type="evidence" value="ECO:0007669"/>
    <property type="project" value="InterPro"/>
</dbReference>
<dbReference type="Proteomes" id="UP000030106">
    <property type="component" value="Unassembled WGS sequence"/>
</dbReference>
<feature type="compositionally biased region" description="Basic and acidic residues" evidence="8">
    <location>
        <begin position="280"/>
        <end position="315"/>
    </location>
</feature>
<keyword evidence="4 7" id="KW-0697">Rotamase</keyword>
<dbReference type="eggNOG" id="KOG3258">
    <property type="taxonomic scope" value="Eukaryota"/>
</dbReference>
<comment type="similarity">
    <text evidence="2">Belongs to the PpiC/parvulin rotamase family. PIN4 subfamily.</text>
</comment>
<evidence type="ECO:0000256" key="1">
    <source>
        <dbReference type="ARBA" id="ARBA00000971"/>
    </source>
</evidence>
<evidence type="ECO:0000259" key="9">
    <source>
        <dbReference type="PROSITE" id="PS50198"/>
    </source>
</evidence>
<feature type="domain" description="PpiC" evidence="9">
    <location>
        <begin position="320"/>
        <end position="409"/>
    </location>
</feature>
<protein>
    <recommendedName>
        <fullName evidence="3">peptidylprolyl isomerase</fullName>
        <ecNumber evidence="3">5.2.1.8</ecNumber>
    </recommendedName>
    <alternativeName>
        <fullName evidence="6">Parvulin-14</fullName>
    </alternativeName>
</protein>
<dbReference type="STRING" id="1245745.A0A0A2VVY7"/>
<dbReference type="AlphaFoldDB" id="A0A0A2VVY7"/>
<dbReference type="OrthoDB" id="3244603at2759"/>
<organism evidence="10 11">
    <name type="scientific">Beauveria bassiana D1-5</name>
    <dbReference type="NCBI Taxonomy" id="1245745"/>
    <lineage>
        <taxon>Eukaryota</taxon>
        <taxon>Fungi</taxon>
        <taxon>Dikarya</taxon>
        <taxon>Ascomycota</taxon>
        <taxon>Pezizomycotina</taxon>
        <taxon>Sordariomycetes</taxon>
        <taxon>Hypocreomycetidae</taxon>
        <taxon>Hypocreales</taxon>
        <taxon>Cordycipitaceae</taxon>
        <taxon>Beauveria</taxon>
    </lineage>
</organism>
<keyword evidence="5 7" id="KW-0413">Isomerase</keyword>
<evidence type="ECO:0000256" key="4">
    <source>
        <dbReference type="ARBA" id="ARBA00023110"/>
    </source>
</evidence>
<dbReference type="GO" id="GO:0006364">
    <property type="term" value="P:rRNA processing"/>
    <property type="evidence" value="ECO:0007669"/>
    <property type="project" value="InterPro"/>
</dbReference>
<name>A0A0A2VVY7_BEABA</name>
<comment type="caution">
    <text evidence="10">The sequence shown here is derived from an EMBL/GenBank/DDBJ whole genome shotgun (WGS) entry which is preliminary data.</text>
</comment>
<dbReference type="HOGENOM" id="CLU_040682_1_0_1"/>
<dbReference type="EMBL" id="ANFO01000330">
    <property type="protein sequence ID" value="KGQ10325.1"/>
    <property type="molecule type" value="Genomic_DNA"/>
</dbReference>
<evidence type="ECO:0000313" key="11">
    <source>
        <dbReference type="Proteomes" id="UP000030106"/>
    </source>
</evidence>
<dbReference type="PROSITE" id="PS50198">
    <property type="entry name" value="PPIC_PPIASE_2"/>
    <property type="match status" value="1"/>
</dbReference>
<dbReference type="InterPro" id="IPR046357">
    <property type="entry name" value="PPIase_dom_sf"/>
</dbReference>
<evidence type="ECO:0000256" key="5">
    <source>
        <dbReference type="ARBA" id="ARBA00023235"/>
    </source>
</evidence>
<proteinExistence type="inferred from homology"/>
<dbReference type="PANTHER" id="PTHR45995">
    <property type="match status" value="1"/>
</dbReference>
<dbReference type="InterPro" id="IPR000297">
    <property type="entry name" value="PPIase_PpiC"/>
</dbReference>
<evidence type="ECO:0000313" key="10">
    <source>
        <dbReference type="EMBL" id="KGQ10325.1"/>
    </source>
</evidence>
<gene>
    <name evidence="10" type="ORF">BBAD15_g4330</name>
</gene>
<dbReference type="EC" id="5.2.1.8" evidence="3"/>
<evidence type="ECO:0000256" key="8">
    <source>
        <dbReference type="SAM" id="MobiDB-lite"/>
    </source>
</evidence>
<evidence type="ECO:0000256" key="7">
    <source>
        <dbReference type="PROSITE-ProRule" id="PRU00278"/>
    </source>
</evidence>
<dbReference type="SUPFAM" id="SSF54534">
    <property type="entry name" value="FKBP-like"/>
    <property type="match status" value="1"/>
</dbReference>
<evidence type="ECO:0000256" key="6">
    <source>
        <dbReference type="ARBA" id="ARBA00030737"/>
    </source>
</evidence>
<dbReference type="Pfam" id="PF13616">
    <property type="entry name" value="Rotamase_3"/>
    <property type="match status" value="1"/>
</dbReference>
<evidence type="ECO:0000256" key="2">
    <source>
        <dbReference type="ARBA" id="ARBA00010242"/>
    </source>
</evidence>
<feature type="region of interest" description="Disordered" evidence="8">
    <location>
        <begin position="280"/>
        <end position="318"/>
    </location>
</feature>
<dbReference type="Gene3D" id="3.10.50.40">
    <property type="match status" value="1"/>
</dbReference>
<evidence type="ECO:0000256" key="3">
    <source>
        <dbReference type="ARBA" id="ARBA00013194"/>
    </source>
</evidence>
<sequence>MRQEIFGATQVSGLARLTNPLNRYQFNNSNILKLCDAVRSQLQENHTLGPRAEEVLQLLSAMTNDESDGRYSVNMGTISACRLDKLLSDILLPDNGCSPEEVALAYNLQRNWRLRFRQEYFDLDKKRLEKFATKYGLLRDIAFTDTLVFAHGRWQAMRCESLSEVEGDQQFEPGQYIIRQYGHKLQEETGIHRVVITLERVLGQKPMEELVQVPRPSQMDEWLIFEKYEGEMVKKRQGNEAFTEWKVEKAQEKADHSEWERVTRMTAELAQRKQAKVKFAKEPISLERENMGKNDKKSSDKSGGKAKGGDKEAGGKAKGAQLINVRHILHGKKEEALAKLNEGVKFDEVARNYSEDKARAGGALGWKPKGSFDPKFEEVAFALEPSTTNNPKIGEAKTEFGYHIIMVEGRK</sequence>
<reference evidence="10 11" key="1">
    <citation type="submission" date="2012-10" db="EMBL/GenBank/DDBJ databases">
        <title>Genome sequencing and analysis of entomopathogenic fungi Beauveria bassiana D1-5.</title>
        <authorList>
            <person name="Li Q."/>
            <person name="Wang L."/>
            <person name="Zhang Z."/>
            <person name="Wang Q."/>
            <person name="Ren J."/>
            <person name="Wang M."/>
            <person name="Xu W."/>
            <person name="Wang J."/>
            <person name="Lu Y."/>
            <person name="Du Q."/>
            <person name="Sun Z."/>
        </authorList>
    </citation>
    <scope>NUCLEOTIDE SEQUENCE [LARGE SCALE GENOMIC DNA]</scope>
    <source>
        <strain evidence="10 11">D1-5</strain>
    </source>
</reference>
<dbReference type="InterPro" id="IPR043323">
    <property type="entry name" value="PIN4"/>
</dbReference>
<accession>A0A0A2VVY7</accession>
<dbReference type="GO" id="GO:0003755">
    <property type="term" value="F:peptidyl-prolyl cis-trans isomerase activity"/>
    <property type="evidence" value="ECO:0007669"/>
    <property type="project" value="UniProtKB-KW"/>
</dbReference>
<comment type="catalytic activity">
    <reaction evidence="1">
        <text>[protein]-peptidylproline (omega=180) = [protein]-peptidylproline (omega=0)</text>
        <dbReference type="Rhea" id="RHEA:16237"/>
        <dbReference type="Rhea" id="RHEA-COMP:10747"/>
        <dbReference type="Rhea" id="RHEA-COMP:10748"/>
        <dbReference type="ChEBI" id="CHEBI:83833"/>
        <dbReference type="ChEBI" id="CHEBI:83834"/>
        <dbReference type="EC" id="5.2.1.8"/>
    </reaction>
</comment>